<accession>A0A8H5GYA3</accession>
<evidence type="ECO:0000256" key="2">
    <source>
        <dbReference type="ARBA" id="ARBA00023002"/>
    </source>
</evidence>
<dbReference type="EMBL" id="JAACJM010000004">
    <property type="protein sequence ID" value="KAF5373180.1"/>
    <property type="molecule type" value="Genomic_DNA"/>
</dbReference>
<dbReference type="EC" id="1.1.1.179" evidence="3"/>
<dbReference type="GO" id="GO:0000166">
    <property type="term" value="F:nucleotide binding"/>
    <property type="evidence" value="ECO:0007669"/>
    <property type="project" value="InterPro"/>
</dbReference>
<evidence type="ECO:0000259" key="7">
    <source>
        <dbReference type="Pfam" id="PF22725"/>
    </source>
</evidence>
<dbReference type="SUPFAM" id="SSF51735">
    <property type="entry name" value="NAD(P)-binding Rossmann-fold domains"/>
    <property type="match status" value="1"/>
</dbReference>
<gene>
    <name evidence="8" type="ORF">D9758_001637</name>
</gene>
<dbReference type="Gene3D" id="3.40.50.720">
    <property type="entry name" value="NAD(P)-binding Rossmann-like Domain"/>
    <property type="match status" value="1"/>
</dbReference>
<dbReference type="AlphaFoldDB" id="A0A8H5GYA3"/>
<dbReference type="InterPro" id="IPR036291">
    <property type="entry name" value="NAD(P)-bd_dom_sf"/>
</dbReference>
<organism evidence="8 9">
    <name type="scientific">Tetrapyrgos nigripes</name>
    <dbReference type="NCBI Taxonomy" id="182062"/>
    <lineage>
        <taxon>Eukaryota</taxon>
        <taxon>Fungi</taxon>
        <taxon>Dikarya</taxon>
        <taxon>Basidiomycota</taxon>
        <taxon>Agaricomycotina</taxon>
        <taxon>Agaricomycetes</taxon>
        <taxon>Agaricomycetidae</taxon>
        <taxon>Agaricales</taxon>
        <taxon>Marasmiineae</taxon>
        <taxon>Marasmiaceae</taxon>
        <taxon>Tetrapyrgos</taxon>
    </lineage>
</organism>
<sequence>MAEAESNSKPLIFRWGIISTGAIAAAFAKDMQVDPKTRNIHDIIHKVTVVGSRDVSTAKKFVDTYFGDDNNVNDGSGKPKAYGSYQEVYEDPEVDAVYIGTPHTSHYTCALHAFTSKTPKHVLLEKPITTNAAELRSLIQKAKENNVFLMEAMWTRFQPLVMEVKAINESGDLGRPVALQADLSGDFDIENIPVTHRILDPHLGGGALLDLGPYPLVWAIIALYEHPLNDLKTPTVTGSMLKTPITGVDSNTSFTLNFFQSKIVAQAVLSCNINVDATDPGVTIRYEKGEIRIRKPIYCPKEFEVEYREKGKVMKVVKRRFEYVGGGWHFQADEVARCVRDGKLDSDTWSHQKSLLEMEIFDEVRRQCSYGLPPGVEKVVEAE</sequence>
<dbReference type="InterPro" id="IPR050984">
    <property type="entry name" value="Gfo/Idh/MocA_domain"/>
</dbReference>
<name>A0A8H5GYA3_9AGAR</name>
<evidence type="ECO:0000256" key="3">
    <source>
        <dbReference type="ARBA" id="ARBA00038984"/>
    </source>
</evidence>
<feature type="domain" description="Gfo/Idh/MocA-like oxidoreductase N-terminal" evidence="6">
    <location>
        <begin position="13"/>
        <end position="151"/>
    </location>
</feature>
<dbReference type="SUPFAM" id="SSF55347">
    <property type="entry name" value="Glyceraldehyde-3-phosphate dehydrogenase-like, C-terminal domain"/>
    <property type="match status" value="1"/>
</dbReference>
<dbReference type="GO" id="GO:0047837">
    <property type="term" value="F:D-xylose 1-dehydrogenase (NADP+) activity"/>
    <property type="evidence" value="ECO:0007669"/>
    <property type="project" value="UniProtKB-EC"/>
</dbReference>
<reference evidence="8 9" key="1">
    <citation type="journal article" date="2020" name="ISME J.">
        <title>Uncovering the hidden diversity of litter-decomposition mechanisms in mushroom-forming fungi.</title>
        <authorList>
            <person name="Floudas D."/>
            <person name="Bentzer J."/>
            <person name="Ahren D."/>
            <person name="Johansson T."/>
            <person name="Persson P."/>
            <person name="Tunlid A."/>
        </authorList>
    </citation>
    <scope>NUCLEOTIDE SEQUENCE [LARGE SCALE GENOMIC DNA]</scope>
    <source>
        <strain evidence="8 9">CBS 291.85</strain>
    </source>
</reference>
<evidence type="ECO:0000256" key="4">
    <source>
        <dbReference type="ARBA" id="ARBA00042988"/>
    </source>
</evidence>
<feature type="domain" description="GFO/IDH/MocA-like oxidoreductase" evidence="7">
    <location>
        <begin position="162"/>
        <end position="292"/>
    </location>
</feature>
<keyword evidence="9" id="KW-1185">Reference proteome</keyword>
<dbReference type="InterPro" id="IPR055170">
    <property type="entry name" value="GFO_IDH_MocA-like_dom"/>
</dbReference>
<evidence type="ECO:0000313" key="9">
    <source>
        <dbReference type="Proteomes" id="UP000559256"/>
    </source>
</evidence>
<dbReference type="OrthoDB" id="2129491at2759"/>
<evidence type="ECO:0000259" key="6">
    <source>
        <dbReference type="Pfam" id="PF01408"/>
    </source>
</evidence>
<protein>
    <recommendedName>
        <fullName evidence="3">D-xylose 1-dehydrogenase (NADP(+), D-xylono-1,5-lactone-forming)</fullName>
        <ecNumber evidence="3">1.1.1.179</ecNumber>
    </recommendedName>
    <alternativeName>
        <fullName evidence="4">D-xylose-NADP dehydrogenase</fullName>
    </alternativeName>
</protein>
<dbReference type="PANTHER" id="PTHR22604">
    <property type="entry name" value="OXIDOREDUCTASES"/>
    <property type="match status" value="1"/>
</dbReference>
<comment type="similarity">
    <text evidence="1">Belongs to the Gfo/Idh/MocA family.</text>
</comment>
<dbReference type="InterPro" id="IPR000683">
    <property type="entry name" value="Gfo/Idh/MocA-like_OxRdtase_N"/>
</dbReference>
<evidence type="ECO:0000256" key="5">
    <source>
        <dbReference type="ARBA" id="ARBA00049233"/>
    </source>
</evidence>
<proteinExistence type="inferred from homology"/>
<dbReference type="Proteomes" id="UP000559256">
    <property type="component" value="Unassembled WGS sequence"/>
</dbReference>
<evidence type="ECO:0000256" key="1">
    <source>
        <dbReference type="ARBA" id="ARBA00010928"/>
    </source>
</evidence>
<dbReference type="Pfam" id="PF22725">
    <property type="entry name" value="GFO_IDH_MocA_C3"/>
    <property type="match status" value="1"/>
</dbReference>
<dbReference type="Pfam" id="PF01408">
    <property type="entry name" value="GFO_IDH_MocA"/>
    <property type="match status" value="1"/>
</dbReference>
<evidence type="ECO:0000313" key="8">
    <source>
        <dbReference type="EMBL" id="KAF5373180.1"/>
    </source>
</evidence>
<dbReference type="PANTHER" id="PTHR22604:SF105">
    <property type="entry name" value="TRANS-1,2-DIHYDROBENZENE-1,2-DIOL DEHYDROGENASE"/>
    <property type="match status" value="1"/>
</dbReference>
<dbReference type="Gene3D" id="3.30.360.10">
    <property type="entry name" value="Dihydrodipicolinate Reductase, domain 2"/>
    <property type="match status" value="1"/>
</dbReference>
<keyword evidence="2" id="KW-0560">Oxidoreductase</keyword>
<comment type="caution">
    <text evidence="8">The sequence shown here is derived from an EMBL/GenBank/DDBJ whole genome shotgun (WGS) entry which is preliminary data.</text>
</comment>
<comment type="catalytic activity">
    <reaction evidence="5">
        <text>D-xylose + NADP(+) = D-xylono-1,5-lactone + NADPH + H(+)</text>
        <dbReference type="Rhea" id="RHEA:22000"/>
        <dbReference type="ChEBI" id="CHEBI:15378"/>
        <dbReference type="ChEBI" id="CHEBI:15867"/>
        <dbReference type="ChEBI" id="CHEBI:53455"/>
        <dbReference type="ChEBI" id="CHEBI:57783"/>
        <dbReference type="ChEBI" id="CHEBI:58349"/>
        <dbReference type="EC" id="1.1.1.179"/>
    </reaction>
</comment>